<dbReference type="Pfam" id="PF00096">
    <property type="entry name" value="zf-C2H2"/>
    <property type="match status" value="2"/>
</dbReference>
<evidence type="ECO:0000256" key="1">
    <source>
        <dbReference type="ARBA" id="ARBA00004123"/>
    </source>
</evidence>
<dbReference type="InterPro" id="IPR050826">
    <property type="entry name" value="Krueppel_C2H2_ZnFinger"/>
</dbReference>
<dbReference type="InterPro" id="IPR013087">
    <property type="entry name" value="Znf_C2H2_type"/>
</dbReference>
<feature type="compositionally biased region" description="Basic and acidic residues" evidence="11">
    <location>
        <begin position="34"/>
        <end position="48"/>
    </location>
</feature>
<proteinExistence type="inferred from homology"/>
<dbReference type="FunFam" id="3.30.160.60:FF:000017">
    <property type="entry name" value="zinc finger protein 62 homolog"/>
    <property type="match status" value="1"/>
</dbReference>
<dbReference type="EMBL" id="HACG01044769">
    <property type="protein sequence ID" value="CEK91634.1"/>
    <property type="molecule type" value="Transcribed_RNA"/>
</dbReference>
<evidence type="ECO:0000256" key="8">
    <source>
        <dbReference type="ARBA" id="ARBA00023163"/>
    </source>
</evidence>
<evidence type="ECO:0000256" key="5">
    <source>
        <dbReference type="ARBA" id="ARBA00022771"/>
    </source>
</evidence>
<dbReference type="PROSITE" id="PS50157">
    <property type="entry name" value="ZINC_FINGER_C2H2_2"/>
    <property type="match status" value="3"/>
</dbReference>
<sequence length="232" mass="26018">EKGTGEMDNKETLTEYMRNIVKNTGDGTEESEIMNEHTGDNIETSRNKKEDLSLASREQIMQGLEESFNVQEFQQIFVNVETKTDLNSDSSTVSNGDCNKLLENEICVVSKNSKHAGSDTCSDKPDKCDICGVRFTMCNILINHERSQTKKRPYKCQVGGLSCSCSNNLTVNKQINTGEKSYKCDICNVEFSESSQLTIHRKIHREGKPYKCDDCGAAFARAGSLKVHKRIH</sequence>
<evidence type="ECO:0000256" key="6">
    <source>
        <dbReference type="ARBA" id="ARBA00022833"/>
    </source>
</evidence>
<dbReference type="SMART" id="SM00355">
    <property type="entry name" value="ZnF_C2H2"/>
    <property type="match status" value="2"/>
</dbReference>
<dbReference type="AlphaFoldDB" id="A0A0B7BEB5"/>
<evidence type="ECO:0000256" key="2">
    <source>
        <dbReference type="ARBA" id="ARBA00006991"/>
    </source>
</evidence>
<organism evidence="13">
    <name type="scientific">Arion vulgaris</name>
    <dbReference type="NCBI Taxonomy" id="1028688"/>
    <lineage>
        <taxon>Eukaryota</taxon>
        <taxon>Metazoa</taxon>
        <taxon>Spiralia</taxon>
        <taxon>Lophotrochozoa</taxon>
        <taxon>Mollusca</taxon>
        <taxon>Gastropoda</taxon>
        <taxon>Heterobranchia</taxon>
        <taxon>Euthyneura</taxon>
        <taxon>Panpulmonata</taxon>
        <taxon>Eupulmonata</taxon>
        <taxon>Stylommatophora</taxon>
        <taxon>Helicina</taxon>
        <taxon>Arionoidea</taxon>
        <taxon>Arionidae</taxon>
        <taxon>Arion</taxon>
    </lineage>
</organism>
<evidence type="ECO:0000256" key="9">
    <source>
        <dbReference type="ARBA" id="ARBA00023242"/>
    </source>
</evidence>
<keyword evidence="8" id="KW-0804">Transcription</keyword>
<dbReference type="PANTHER" id="PTHR24377">
    <property type="entry name" value="IP01015P-RELATED"/>
    <property type="match status" value="1"/>
</dbReference>
<dbReference type="PROSITE" id="PS00028">
    <property type="entry name" value="ZINC_FINGER_C2H2_1"/>
    <property type="match status" value="2"/>
</dbReference>
<dbReference type="InterPro" id="IPR036236">
    <property type="entry name" value="Znf_C2H2_sf"/>
</dbReference>
<feature type="domain" description="C2H2-type" evidence="12">
    <location>
        <begin position="182"/>
        <end position="209"/>
    </location>
</feature>
<dbReference type="Gene3D" id="3.30.160.60">
    <property type="entry name" value="Classic Zinc Finger"/>
    <property type="match status" value="3"/>
</dbReference>
<keyword evidence="3" id="KW-0479">Metal-binding</keyword>
<name>A0A0B7BEB5_9EUPU</name>
<dbReference type="FunFam" id="3.30.160.60:FF:000624">
    <property type="entry name" value="zinc finger protein 697"/>
    <property type="match status" value="1"/>
</dbReference>
<feature type="domain" description="C2H2-type" evidence="12">
    <location>
        <begin position="210"/>
        <end position="232"/>
    </location>
</feature>
<comment type="similarity">
    <text evidence="2">Belongs to the krueppel C2H2-type zinc-finger protein family.</text>
</comment>
<evidence type="ECO:0000256" key="4">
    <source>
        <dbReference type="ARBA" id="ARBA00022737"/>
    </source>
</evidence>
<evidence type="ECO:0000256" key="7">
    <source>
        <dbReference type="ARBA" id="ARBA00023015"/>
    </source>
</evidence>
<feature type="region of interest" description="Disordered" evidence="11">
    <location>
        <begin position="24"/>
        <end position="48"/>
    </location>
</feature>
<evidence type="ECO:0000256" key="3">
    <source>
        <dbReference type="ARBA" id="ARBA00022723"/>
    </source>
</evidence>
<dbReference type="GO" id="GO:0005634">
    <property type="term" value="C:nucleus"/>
    <property type="evidence" value="ECO:0007669"/>
    <property type="project" value="UniProtKB-SubCell"/>
</dbReference>
<dbReference type="GO" id="GO:0008270">
    <property type="term" value="F:zinc ion binding"/>
    <property type="evidence" value="ECO:0007669"/>
    <property type="project" value="UniProtKB-KW"/>
</dbReference>
<keyword evidence="4" id="KW-0677">Repeat</keyword>
<accession>A0A0B7BEB5</accession>
<evidence type="ECO:0000259" key="12">
    <source>
        <dbReference type="PROSITE" id="PS50157"/>
    </source>
</evidence>
<protein>
    <recommendedName>
        <fullName evidence="12">C2H2-type domain-containing protein</fullName>
    </recommendedName>
</protein>
<evidence type="ECO:0000256" key="10">
    <source>
        <dbReference type="PROSITE-ProRule" id="PRU00042"/>
    </source>
</evidence>
<keyword evidence="6" id="KW-0862">Zinc</keyword>
<keyword evidence="9" id="KW-0539">Nucleus</keyword>
<feature type="non-terminal residue" evidence="13">
    <location>
        <position position="1"/>
    </location>
</feature>
<gene>
    <name evidence="13" type="primary">ORF183901</name>
</gene>
<keyword evidence="5 10" id="KW-0863">Zinc-finger</keyword>
<evidence type="ECO:0000256" key="11">
    <source>
        <dbReference type="SAM" id="MobiDB-lite"/>
    </source>
</evidence>
<evidence type="ECO:0000313" key="13">
    <source>
        <dbReference type="EMBL" id="CEK91634.1"/>
    </source>
</evidence>
<keyword evidence="7" id="KW-0805">Transcription regulation</keyword>
<reference evidence="13" key="1">
    <citation type="submission" date="2014-12" db="EMBL/GenBank/DDBJ databases">
        <title>Insight into the proteome of Arion vulgaris.</title>
        <authorList>
            <person name="Aradska J."/>
            <person name="Bulat T."/>
            <person name="Smidak R."/>
            <person name="Sarate P."/>
            <person name="Gangsoo J."/>
            <person name="Sialana F."/>
            <person name="Bilban M."/>
            <person name="Lubec G."/>
        </authorList>
    </citation>
    <scope>NUCLEOTIDE SEQUENCE</scope>
    <source>
        <tissue evidence="13">Skin</tissue>
    </source>
</reference>
<dbReference type="SUPFAM" id="SSF57667">
    <property type="entry name" value="beta-beta-alpha zinc fingers"/>
    <property type="match status" value="2"/>
</dbReference>
<comment type="subcellular location">
    <subcellularLocation>
        <location evidence="1">Nucleus</location>
    </subcellularLocation>
</comment>
<feature type="non-terminal residue" evidence="13">
    <location>
        <position position="232"/>
    </location>
</feature>
<feature type="domain" description="C2H2-type" evidence="12">
    <location>
        <begin position="126"/>
        <end position="153"/>
    </location>
</feature>